<keyword evidence="1" id="KW-1133">Transmembrane helix</keyword>
<sequence>MAAVVAVVAVATHDGLGAGVQLAVPAALVVLVVWAMYWRPRVEVSDGLVEVRNVWRTATLPWPTYRGSTLKLSLVLHTTDGDVPVWAAPRSSSSARRLRRGRDESVPAAKDGVVLRQGTAEAVVEEIERRQSALTAAGYLPATAEGVHVQRRTHTRTVAGVVVLAVATAAVLLLG</sequence>
<dbReference type="EMBL" id="QWKP01000079">
    <property type="protein sequence ID" value="RHA44406.1"/>
    <property type="molecule type" value="Genomic_DNA"/>
</dbReference>
<keyword evidence="1" id="KW-0812">Transmembrane</keyword>
<proteinExistence type="predicted"/>
<feature type="transmembrane region" description="Helical" evidence="1">
    <location>
        <begin position="157"/>
        <end position="174"/>
    </location>
</feature>
<organism evidence="2 3">
    <name type="scientific">Cellulomonas rhizosphaerae</name>
    <dbReference type="NCBI Taxonomy" id="2293719"/>
    <lineage>
        <taxon>Bacteria</taxon>
        <taxon>Bacillati</taxon>
        <taxon>Actinomycetota</taxon>
        <taxon>Actinomycetes</taxon>
        <taxon>Micrococcales</taxon>
        <taxon>Cellulomonadaceae</taxon>
        <taxon>Cellulomonas</taxon>
    </lineage>
</organism>
<comment type="caution">
    <text evidence="2">The sequence shown here is derived from an EMBL/GenBank/DDBJ whole genome shotgun (WGS) entry which is preliminary data.</text>
</comment>
<name>A0A413RQY3_9CELL</name>
<gene>
    <name evidence="2" type="ORF">D1825_01400</name>
</gene>
<keyword evidence="1" id="KW-0472">Membrane</keyword>
<feature type="transmembrane region" description="Helical" evidence="1">
    <location>
        <begin position="20"/>
        <end position="38"/>
    </location>
</feature>
<evidence type="ECO:0000313" key="3">
    <source>
        <dbReference type="Proteomes" id="UP000283374"/>
    </source>
</evidence>
<evidence type="ECO:0008006" key="4">
    <source>
        <dbReference type="Google" id="ProtNLM"/>
    </source>
</evidence>
<dbReference type="AlphaFoldDB" id="A0A413RQY3"/>
<keyword evidence="3" id="KW-1185">Reference proteome</keyword>
<protein>
    <recommendedName>
        <fullName evidence="4">PH domain-containing protein</fullName>
    </recommendedName>
</protein>
<evidence type="ECO:0000256" key="1">
    <source>
        <dbReference type="SAM" id="Phobius"/>
    </source>
</evidence>
<evidence type="ECO:0000313" key="2">
    <source>
        <dbReference type="EMBL" id="RHA44406.1"/>
    </source>
</evidence>
<accession>A0A413RQY3</accession>
<reference evidence="2 3" key="1">
    <citation type="submission" date="2018-08" db="EMBL/GenBank/DDBJ databases">
        <title>Cellulomonas rhizosphaerae sp. nov., a novel actinomycete isolated from soil.</title>
        <authorList>
            <person name="Tian Y."/>
        </authorList>
    </citation>
    <scope>NUCLEOTIDE SEQUENCE [LARGE SCALE GENOMIC DNA]</scope>
    <source>
        <strain evidence="2 3">NEAU-TCZ24</strain>
    </source>
</reference>
<dbReference type="Proteomes" id="UP000283374">
    <property type="component" value="Unassembled WGS sequence"/>
</dbReference>